<dbReference type="InterPro" id="IPR004811">
    <property type="entry name" value="RelA/Spo_fam"/>
</dbReference>
<dbReference type="CDD" id="cd04876">
    <property type="entry name" value="ACT_RelA-SpoT"/>
    <property type="match status" value="1"/>
</dbReference>
<evidence type="ECO:0000256" key="7">
    <source>
        <dbReference type="SAM" id="MobiDB-lite"/>
    </source>
</evidence>
<dbReference type="GO" id="GO:0008893">
    <property type="term" value="F:guanosine-3',5'-bis(diphosphate) 3'-diphosphatase activity"/>
    <property type="evidence" value="ECO:0007669"/>
    <property type="project" value="TreeGrafter"/>
</dbReference>
<dbReference type="InterPro" id="IPR012675">
    <property type="entry name" value="Beta-grasp_dom_sf"/>
</dbReference>
<dbReference type="GO" id="GO:0005886">
    <property type="term" value="C:plasma membrane"/>
    <property type="evidence" value="ECO:0007669"/>
    <property type="project" value="TreeGrafter"/>
</dbReference>
<comment type="pathway">
    <text evidence="2">Purine metabolism.</text>
</comment>
<evidence type="ECO:0000259" key="9">
    <source>
        <dbReference type="PROSITE" id="PS51880"/>
    </source>
</evidence>
<dbReference type="Pfam" id="PF13291">
    <property type="entry name" value="ACT_4"/>
    <property type="match status" value="1"/>
</dbReference>
<keyword evidence="10" id="KW-0418">Kinase</keyword>
<dbReference type="GO" id="GO:0016301">
    <property type="term" value="F:kinase activity"/>
    <property type="evidence" value="ECO:0007669"/>
    <property type="project" value="UniProtKB-KW"/>
</dbReference>
<dbReference type="InterPro" id="IPR004095">
    <property type="entry name" value="TGS"/>
</dbReference>
<dbReference type="Gene3D" id="3.10.20.30">
    <property type="match status" value="1"/>
</dbReference>
<keyword evidence="11" id="KW-1185">Reference proteome</keyword>
<evidence type="ECO:0000256" key="2">
    <source>
        <dbReference type="ARBA" id="ARBA00025704"/>
    </source>
</evidence>
<dbReference type="NCBIfam" id="NF008124">
    <property type="entry name" value="PRK10872.1"/>
    <property type="match status" value="1"/>
</dbReference>
<evidence type="ECO:0000256" key="6">
    <source>
        <dbReference type="RuleBase" id="RU003847"/>
    </source>
</evidence>
<dbReference type="InterPro" id="IPR045600">
    <property type="entry name" value="RelA/SpoT_AH_RIS"/>
</dbReference>
<evidence type="ECO:0000313" key="11">
    <source>
        <dbReference type="Proteomes" id="UP000288395"/>
    </source>
</evidence>
<evidence type="ECO:0000256" key="5">
    <source>
        <dbReference type="ARBA" id="ARBA00033308"/>
    </source>
</evidence>
<dbReference type="Pfam" id="PF02824">
    <property type="entry name" value="TGS"/>
    <property type="match status" value="1"/>
</dbReference>
<evidence type="ECO:0000313" key="10">
    <source>
        <dbReference type="EMBL" id="RUO22509.1"/>
    </source>
</evidence>
<dbReference type="Pfam" id="PF13328">
    <property type="entry name" value="HD_4"/>
    <property type="match status" value="1"/>
</dbReference>
<dbReference type="PANTHER" id="PTHR21262:SF31">
    <property type="entry name" value="GTP PYROPHOSPHOKINASE"/>
    <property type="match status" value="1"/>
</dbReference>
<evidence type="ECO:0000256" key="1">
    <source>
        <dbReference type="ARBA" id="ARBA00019852"/>
    </source>
</evidence>
<dbReference type="AlphaFoldDB" id="A0A432W0F9"/>
<comment type="caution">
    <text evidence="10">The sequence shown here is derived from an EMBL/GenBank/DDBJ whole genome shotgun (WGS) entry which is preliminary data.</text>
</comment>
<comment type="similarity">
    <text evidence="6">Belongs to the relA/spoT family.</text>
</comment>
<dbReference type="CDD" id="cd01668">
    <property type="entry name" value="TGS_RSH"/>
    <property type="match status" value="1"/>
</dbReference>
<dbReference type="NCBIfam" id="TIGR00691">
    <property type="entry name" value="spoT_relA"/>
    <property type="match status" value="1"/>
</dbReference>
<dbReference type="Pfam" id="PF19296">
    <property type="entry name" value="RelA_AH_RIS"/>
    <property type="match status" value="1"/>
</dbReference>
<dbReference type="InterPro" id="IPR002912">
    <property type="entry name" value="ACT_dom"/>
</dbReference>
<dbReference type="SUPFAM" id="SSF81301">
    <property type="entry name" value="Nucleotidyltransferase"/>
    <property type="match status" value="1"/>
</dbReference>
<dbReference type="Gene3D" id="3.30.460.10">
    <property type="entry name" value="Beta Polymerase, domain 2"/>
    <property type="match status" value="1"/>
</dbReference>
<dbReference type="PANTHER" id="PTHR21262">
    <property type="entry name" value="GUANOSINE-3',5'-BIS DIPHOSPHATE 3'-PYROPHOSPHOHYDROLASE"/>
    <property type="match status" value="1"/>
</dbReference>
<protein>
    <recommendedName>
        <fullName evidence="1">GTP pyrophosphokinase</fullName>
    </recommendedName>
    <alternativeName>
        <fullName evidence="4">(p)ppGpp synthase</fullName>
    </alternativeName>
    <alternativeName>
        <fullName evidence="3">ATP:GTP 3'-pyrophosphotransferase</fullName>
    </alternativeName>
    <alternativeName>
        <fullName evidence="5">ppGpp synthase I</fullName>
    </alternativeName>
</protein>
<dbReference type="InterPro" id="IPR012676">
    <property type="entry name" value="TGS-like"/>
</dbReference>
<dbReference type="InterPro" id="IPR033655">
    <property type="entry name" value="TGS_RelA/SpoT"/>
</dbReference>
<dbReference type="PROSITE" id="PS51671">
    <property type="entry name" value="ACT"/>
    <property type="match status" value="1"/>
</dbReference>
<dbReference type="Pfam" id="PF04607">
    <property type="entry name" value="RelA_SpoT"/>
    <property type="match status" value="1"/>
</dbReference>
<keyword evidence="10" id="KW-0808">Transferase</keyword>
<dbReference type="Gene3D" id="3.30.70.260">
    <property type="match status" value="1"/>
</dbReference>
<sequence>MVKVRNVHAEEHQSSDDSWLNHVPEESEQHNLQALVVALAEHGQNVLAKRKAAKPAAAAAQNASQDASQPAIKGSVLKGSALQELVLKGQEMVEILSSLKLDQQSLQAALCVPFFEAKLISKTWIAEQLSASTADLVDTVQQMNSISDLQHFRHGKPGEKQIDAVRRMLLAMVEDVRAVLIKLAERICFLREVKNADEESRVLAAKECSEIYGPLANRLGVGQIKWELEDLSFRYLHPDIYMSIARQLHEKRRQRETYIEAFVQGLRDDLAAQNVTAQVEGRPKHIFSIWKKMQKKNLEFDELFDIRAVRIVTQNLKDCYAALGIVHSRWRHLASEFDDYVATPKANGYQSIHTVVIGPEQKNVEIQIRSEQMHDDAELGVAAHWVYKEGPSSGRSQGYEDKISWLRKLLAWHEDMAENDDLVQEIRSQVFEDRVYVFTPKGDVIDLPYGSTPLDFAYYIHSQIGHRCIGVKADGRIVPFTYVLQNGERVEVLTQKDENPKRDWLNPALGYLKSARARSKVHAYFKKLDREENLQAGKVLLEAELAKYKLTLQDTRPAIERFNMNHLDDLLAAIGAGDVRLNQIVNFIRGPQEDEIAELEKLTTKKRTGKQKKQPEGVKVGGIGNLLMNFARCCQPLPGDPIMGYVTQGRGVSVHHRECEKLQQLLETHPERTIDVAWEQEQAQRYATRLLITAEDRSGLLHDITSILSHEKVNVNNVATRHDHDRQQVFIDLEIMVQHNNEIQRLLSRIQQVSHVRQAVRK</sequence>
<dbReference type="RefSeq" id="WP_126766152.1">
    <property type="nucleotide sequence ID" value="NZ_PIPJ01000002.1"/>
</dbReference>
<dbReference type="GO" id="GO:0015949">
    <property type="term" value="P:nucleobase-containing small molecule interconversion"/>
    <property type="evidence" value="ECO:0007669"/>
    <property type="project" value="UniProtKB-ARBA"/>
</dbReference>
<evidence type="ECO:0000256" key="3">
    <source>
        <dbReference type="ARBA" id="ARBA00029754"/>
    </source>
</evidence>
<feature type="domain" description="ACT" evidence="8">
    <location>
        <begin position="689"/>
        <end position="762"/>
    </location>
</feature>
<accession>A0A432W0F9</accession>
<dbReference type="InterPro" id="IPR007685">
    <property type="entry name" value="RelA_SpoT"/>
</dbReference>
<evidence type="ECO:0000259" key="8">
    <source>
        <dbReference type="PROSITE" id="PS51671"/>
    </source>
</evidence>
<dbReference type="Gene3D" id="1.10.3210.10">
    <property type="entry name" value="Hypothetical protein af1432"/>
    <property type="match status" value="1"/>
</dbReference>
<dbReference type="FunFam" id="3.10.20.30:FF:000002">
    <property type="entry name" value="GTP pyrophosphokinase (RelA/SpoT)"/>
    <property type="match status" value="1"/>
</dbReference>
<evidence type="ECO:0000256" key="4">
    <source>
        <dbReference type="ARBA" id="ARBA00032407"/>
    </source>
</evidence>
<dbReference type="Proteomes" id="UP000288395">
    <property type="component" value="Unassembled WGS sequence"/>
</dbReference>
<dbReference type="EMBL" id="PIPJ01000002">
    <property type="protein sequence ID" value="RUO22509.1"/>
    <property type="molecule type" value="Genomic_DNA"/>
</dbReference>
<dbReference type="CDD" id="cd05399">
    <property type="entry name" value="NT_Rel-Spo_like"/>
    <property type="match status" value="1"/>
</dbReference>
<dbReference type="GO" id="GO:0015969">
    <property type="term" value="P:guanosine tetraphosphate metabolic process"/>
    <property type="evidence" value="ECO:0007669"/>
    <property type="project" value="InterPro"/>
</dbReference>
<dbReference type="OrthoDB" id="9805041at2"/>
<organism evidence="10 11">
    <name type="scientific">Aliidiomarina iranensis</name>
    <dbReference type="NCBI Taxonomy" id="1434071"/>
    <lineage>
        <taxon>Bacteria</taxon>
        <taxon>Pseudomonadati</taxon>
        <taxon>Pseudomonadota</taxon>
        <taxon>Gammaproteobacteria</taxon>
        <taxon>Alteromonadales</taxon>
        <taxon>Idiomarinaceae</taxon>
        <taxon>Aliidiomarina</taxon>
    </lineage>
</organism>
<proteinExistence type="inferred from homology"/>
<name>A0A432W0F9_9GAMM</name>
<dbReference type="InterPro" id="IPR043519">
    <property type="entry name" value="NT_sf"/>
</dbReference>
<dbReference type="InterPro" id="IPR045865">
    <property type="entry name" value="ACT-like_dom_sf"/>
</dbReference>
<dbReference type="SUPFAM" id="SSF109604">
    <property type="entry name" value="HD-domain/PDEase-like"/>
    <property type="match status" value="1"/>
</dbReference>
<feature type="region of interest" description="Disordered" evidence="7">
    <location>
        <begin position="1"/>
        <end position="21"/>
    </location>
</feature>
<comment type="function">
    <text evidence="6">In eubacteria ppGpp (guanosine 3'-diphosphate 5'-diphosphate) is a mediator of the stringent response that coordinates a variety of cellular activities in response to changes in nutritional abundance.</text>
</comment>
<dbReference type="PROSITE" id="PS51880">
    <property type="entry name" value="TGS"/>
    <property type="match status" value="1"/>
</dbReference>
<dbReference type="GO" id="GO:0042594">
    <property type="term" value="P:response to starvation"/>
    <property type="evidence" value="ECO:0007669"/>
    <property type="project" value="TreeGrafter"/>
</dbReference>
<gene>
    <name evidence="10" type="ORF">CWE08_04855</name>
</gene>
<dbReference type="SMART" id="SM00954">
    <property type="entry name" value="RelA_SpoT"/>
    <property type="match status" value="1"/>
</dbReference>
<dbReference type="SUPFAM" id="SSF81271">
    <property type="entry name" value="TGS-like"/>
    <property type="match status" value="1"/>
</dbReference>
<dbReference type="FunFam" id="3.30.460.10:FF:000001">
    <property type="entry name" value="GTP pyrophosphokinase RelA"/>
    <property type="match status" value="1"/>
</dbReference>
<dbReference type="GO" id="GO:0008728">
    <property type="term" value="F:GTP diphosphokinase activity"/>
    <property type="evidence" value="ECO:0007669"/>
    <property type="project" value="TreeGrafter"/>
</dbReference>
<feature type="domain" description="TGS" evidence="9">
    <location>
        <begin position="433"/>
        <end position="494"/>
    </location>
</feature>
<dbReference type="SUPFAM" id="SSF55021">
    <property type="entry name" value="ACT-like"/>
    <property type="match status" value="1"/>
</dbReference>
<reference evidence="11" key="1">
    <citation type="journal article" date="2018" name="Front. Microbiol.">
        <title>Genome-Based Analysis Reveals the Taxonomy and Diversity of the Family Idiomarinaceae.</title>
        <authorList>
            <person name="Liu Y."/>
            <person name="Lai Q."/>
            <person name="Shao Z."/>
        </authorList>
    </citation>
    <scope>NUCLEOTIDE SEQUENCE [LARGE SCALE GENOMIC DNA]</scope>
    <source>
        <strain evidence="11">GBPy7</strain>
    </source>
</reference>